<dbReference type="STRING" id="36842.SAMN02194393_01551"/>
<reference evidence="1 2" key="1">
    <citation type="submission" date="2017-02" db="EMBL/GenBank/DDBJ databases">
        <authorList>
            <person name="Peterson S.W."/>
        </authorList>
    </citation>
    <scope>NUCLEOTIDE SEQUENCE [LARGE SCALE GENOMIC DNA]</scope>
    <source>
        <strain evidence="1 2">M1</strain>
    </source>
</reference>
<accession>A0A1T5K292</accession>
<protein>
    <submittedName>
        <fullName evidence="1">Uncharacterized protein</fullName>
    </submittedName>
</protein>
<sequence length="51" mass="6151">MEPQEFIDKFYLALLDKGWTLNEIDSMDMMYYLKLLTRKLGSEKVYIDDIL</sequence>
<dbReference type="EMBL" id="FUZT01000003">
    <property type="protein sequence ID" value="SKC57608.1"/>
    <property type="molecule type" value="Genomic_DNA"/>
</dbReference>
<dbReference type="RefSeq" id="WP_170917320.1">
    <property type="nucleotide sequence ID" value="NZ_FUZT01000003.1"/>
</dbReference>
<gene>
    <name evidence="1" type="ORF">SAMN02194393_01551</name>
</gene>
<dbReference type="AlphaFoldDB" id="A0A1T5K292"/>
<proteinExistence type="predicted"/>
<dbReference type="Proteomes" id="UP000190285">
    <property type="component" value="Unassembled WGS sequence"/>
</dbReference>
<keyword evidence="2" id="KW-1185">Reference proteome</keyword>
<name>A0A1T5K292_9FIRM</name>
<organism evidence="1 2">
    <name type="scientific">Maledivibacter halophilus</name>
    <dbReference type="NCBI Taxonomy" id="36842"/>
    <lineage>
        <taxon>Bacteria</taxon>
        <taxon>Bacillati</taxon>
        <taxon>Bacillota</taxon>
        <taxon>Clostridia</taxon>
        <taxon>Peptostreptococcales</taxon>
        <taxon>Caminicellaceae</taxon>
        <taxon>Maledivibacter</taxon>
    </lineage>
</organism>
<evidence type="ECO:0000313" key="2">
    <source>
        <dbReference type="Proteomes" id="UP000190285"/>
    </source>
</evidence>
<evidence type="ECO:0000313" key="1">
    <source>
        <dbReference type="EMBL" id="SKC57608.1"/>
    </source>
</evidence>